<evidence type="ECO:0000256" key="4">
    <source>
        <dbReference type="ARBA" id="ARBA00022729"/>
    </source>
</evidence>
<dbReference type="GO" id="GO:0009277">
    <property type="term" value="C:fungal-type cell wall"/>
    <property type="evidence" value="ECO:0007669"/>
    <property type="project" value="TreeGrafter"/>
</dbReference>
<dbReference type="InterPro" id="IPR054508">
    <property type="entry name" value="PIR1-like_C"/>
</dbReference>
<protein>
    <recommendedName>
        <fullName evidence="7">Cell wall mannoprotein PIR1-like C-terminal domain-containing protein</fullName>
    </recommendedName>
</protein>
<evidence type="ECO:0000256" key="2">
    <source>
        <dbReference type="ARBA" id="ARBA00022512"/>
    </source>
</evidence>
<evidence type="ECO:0000313" key="8">
    <source>
        <dbReference type="EMBL" id="KAK0640816.1"/>
    </source>
</evidence>
<keyword evidence="3" id="KW-0964">Secreted</keyword>
<evidence type="ECO:0000256" key="5">
    <source>
        <dbReference type="ARBA" id="ARBA00038219"/>
    </source>
</evidence>
<feature type="chain" id="PRO_5041410390" description="Cell wall mannoprotein PIR1-like C-terminal domain-containing protein" evidence="6">
    <location>
        <begin position="18"/>
        <end position="218"/>
    </location>
</feature>
<dbReference type="InterPro" id="IPR051153">
    <property type="entry name" value="Yeast_CWMannoprotein_PIR"/>
</dbReference>
<accession>A0AA39XV59</accession>
<evidence type="ECO:0000256" key="6">
    <source>
        <dbReference type="SAM" id="SignalP"/>
    </source>
</evidence>
<reference evidence="8" key="1">
    <citation type="submission" date="2023-06" db="EMBL/GenBank/DDBJ databases">
        <title>Genome-scale phylogeny and comparative genomics of the fungal order Sordariales.</title>
        <authorList>
            <consortium name="Lawrence Berkeley National Laboratory"/>
            <person name="Hensen N."/>
            <person name="Bonometti L."/>
            <person name="Westerberg I."/>
            <person name="Brannstrom I.O."/>
            <person name="Guillou S."/>
            <person name="Cros-Aarteil S."/>
            <person name="Calhoun S."/>
            <person name="Haridas S."/>
            <person name="Kuo A."/>
            <person name="Mondo S."/>
            <person name="Pangilinan J."/>
            <person name="Riley R."/>
            <person name="Labutti K."/>
            <person name="Andreopoulos B."/>
            <person name="Lipzen A."/>
            <person name="Chen C."/>
            <person name="Yanf M."/>
            <person name="Daum C."/>
            <person name="Ng V."/>
            <person name="Clum A."/>
            <person name="Steindorff A."/>
            <person name="Ohm R."/>
            <person name="Martin F."/>
            <person name="Silar P."/>
            <person name="Natvig D."/>
            <person name="Lalanne C."/>
            <person name="Gautier V."/>
            <person name="Ament-Velasquez S.L."/>
            <person name="Kruys A."/>
            <person name="Hutchinson M.I."/>
            <person name="Powell A.J."/>
            <person name="Barry K."/>
            <person name="Miller A.N."/>
            <person name="Grigoriev I.V."/>
            <person name="Debuchy R."/>
            <person name="Gladieux P."/>
            <person name="Thoren M.H."/>
            <person name="Johannesson H."/>
        </authorList>
    </citation>
    <scope>NUCLEOTIDE SEQUENCE</scope>
    <source>
        <strain evidence="8">SMH2532-1</strain>
    </source>
</reference>
<evidence type="ECO:0000259" key="7">
    <source>
        <dbReference type="Pfam" id="PF22799"/>
    </source>
</evidence>
<dbReference type="PANTHER" id="PTHR47254:SF1">
    <property type="entry name" value="CELL WALL MANNOPROTEIN CIS3-RELATED"/>
    <property type="match status" value="1"/>
</dbReference>
<name>A0AA39XV59_9PEZI</name>
<dbReference type="GO" id="GO:0031505">
    <property type="term" value="P:fungal-type cell wall organization"/>
    <property type="evidence" value="ECO:0007669"/>
    <property type="project" value="TreeGrafter"/>
</dbReference>
<comment type="caution">
    <text evidence="8">The sequence shown here is derived from an EMBL/GenBank/DDBJ whole genome shotgun (WGS) entry which is preliminary data.</text>
</comment>
<evidence type="ECO:0000256" key="3">
    <source>
        <dbReference type="ARBA" id="ARBA00022525"/>
    </source>
</evidence>
<keyword evidence="4 6" id="KW-0732">Signal</keyword>
<feature type="domain" description="Cell wall mannoprotein PIR1-like C-terminal" evidence="7">
    <location>
        <begin position="79"/>
        <end position="152"/>
    </location>
</feature>
<comment type="subcellular location">
    <subcellularLocation>
        <location evidence="1">Secreted</location>
        <location evidence="1">Cell wall</location>
    </subcellularLocation>
</comment>
<dbReference type="Proteomes" id="UP001174936">
    <property type="component" value="Unassembled WGS sequence"/>
</dbReference>
<comment type="similarity">
    <text evidence="5">Belongs to the PIR protein family.</text>
</comment>
<proteinExistence type="inferred from homology"/>
<sequence length="218" mass="22812">MKCHALAVLAALGSVVAQGVTDKISPKVPAPAGCKPSVNGKFEIAIVELGNKAKRDLLLNKRAPACSGSGILVSTLSDGVIKDAQDRTGYIASNYQFQFDGPPQAGAIYTAGFSECGNGSLALGGSTVFYQCKSGNFYNLYDRWWAEQCSPVEILAMPCGEGAEEVGNQHVVGTTIVTTTAVVPLGDGQPQVVTTVKAIPMCQIGDGKYPRCFVPSSY</sequence>
<evidence type="ECO:0000256" key="1">
    <source>
        <dbReference type="ARBA" id="ARBA00004191"/>
    </source>
</evidence>
<feature type="signal peptide" evidence="6">
    <location>
        <begin position="1"/>
        <end position="17"/>
    </location>
</feature>
<dbReference type="PANTHER" id="PTHR47254">
    <property type="entry name" value="CELL WALL MANNOPROTEIN CIS3-RELATED"/>
    <property type="match status" value="1"/>
</dbReference>
<keyword evidence="9" id="KW-1185">Reference proteome</keyword>
<dbReference type="AlphaFoldDB" id="A0AA39XV59"/>
<dbReference type="GO" id="GO:0005199">
    <property type="term" value="F:structural constituent of cell wall"/>
    <property type="evidence" value="ECO:0007669"/>
    <property type="project" value="TreeGrafter"/>
</dbReference>
<keyword evidence="2" id="KW-0134">Cell wall</keyword>
<organism evidence="8 9">
    <name type="scientific">Cercophora newfieldiana</name>
    <dbReference type="NCBI Taxonomy" id="92897"/>
    <lineage>
        <taxon>Eukaryota</taxon>
        <taxon>Fungi</taxon>
        <taxon>Dikarya</taxon>
        <taxon>Ascomycota</taxon>
        <taxon>Pezizomycotina</taxon>
        <taxon>Sordariomycetes</taxon>
        <taxon>Sordariomycetidae</taxon>
        <taxon>Sordariales</taxon>
        <taxon>Lasiosphaeriaceae</taxon>
        <taxon>Cercophora</taxon>
    </lineage>
</organism>
<gene>
    <name evidence="8" type="ORF">B0T16DRAFT_334402</name>
</gene>
<dbReference type="EMBL" id="JAULSV010000006">
    <property type="protein sequence ID" value="KAK0640816.1"/>
    <property type="molecule type" value="Genomic_DNA"/>
</dbReference>
<dbReference type="Pfam" id="PF22799">
    <property type="entry name" value="PIR1-like_C"/>
    <property type="match status" value="1"/>
</dbReference>
<evidence type="ECO:0000313" key="9">
    <source>
        <dbReference type="Proteomes" id="UP001174936"/>
    </source>
</evidence>